<name>A0ABV3GYB8_9ACTN</name>
<protein>
    <submittedName>
        <fullName evidence="2">DUF6461 domain-containing protein</fullName>
    </submittedName>
</protein>
<dbReference type="Pfam" id="PF20062">
    <property type="entry name" value="DUF6461"/>
    <property type="match status" value="1"/>
</dbReference>
<feature type="region of interest" description="Disordered" evidence="1">
    <location>
        <begin position="152"/>
        <end position="175"/>
    </location>
</feature>
<dbReference type="InterPro" id="IPR045592">
    <property type="entry name" value="DUF6461"/>
</dbReference>
<organism evidence="2 3">
    <name type="scientific">Nonomuraea bangladeshensis</name>
    <dbReference type="NCBI Taxonomy" id="404385"/>
    <lineage>
        <taxon>Bacteria</taxon>
        <taxon>Bacillati</taxon>
        <taxon>Actinomycetota</taxon>
        <taxon>Actinomycetes</taxon>
        <taxon>Streptosporangiales</taxon>
        <taxon>Streptosporangiaceae</taxon>
        <taxon>Nonomuraea</taxon>
    </lineage>
</organism>
<dbReference type="RefSeq" id="WP_364445352.1">
    <property type="nucleotide sequence ID" value="NZ_JBFARM010000002.1"/>
</dbReference>
<keyword evidence="3" id="KW-1185">Reference proteome</keyword>
<proteinExistence type="predicted"/>
<dbReference type="EMBL" id="JBFARM010000002">
    <property type="protein sequence ID" value="MEV4284935.1"/>
    <property type="molecule type" value="Genomic_DNA"/>
</dbReference>
<reference evidence="2 3" key="1">
    <citation type="submission" date="2024-06" db="EMBL/GenBank/DDBJ databases">
        <title>The Natural Products Discovery Center: Release of the First 8490 Sequenced Strains for Exploring Actinobacteria Biosynthetic Diversity.</title>
        <authorList>
            <person name="Kalkreuter E."/>
            <person name="Kautsar S.A."/>
            <person name="Yang D."/>
            <person name="Bader C.D."/>
            <person name="Teijaro C.N."/>
            <person name="Fluegel L."/>
            <person name="Davis C.M."/>
            <person name="Simpson J.R."/>
            <person name="Lauterbach L."/>
            <person name="Steele A.D."/>
            <person name="Gui C."/>
            <person name="Meng S."/>
            <person name="Li G."/>
            <person name="Viehrig K."/>
            <person name="Ye F."/>
            <person name="Su P."/>
            <person name="Kiefer A.F."/>
            <person name="Nichols A."/>
            <person name="Cepeda A.J."/>
            <person name="Yan W."/>
            <person name="Fan B."/>
            <person name="Jiang Y."/>
            <person name="Adhikari A."/>
            <person name="Zheng C.-J."/>
            <person name="Schuster L."/>
            <person name="Cowan T.M."/>
            <person name="Smanski M.J."/>
            <person name="Chevrette M.G."/>
            <person name="De Carvalho L.P.S."/>
            <person name="Shen B."/>
        </authorList>
    </citation>
    <scope>NUCLEOTIDE SEQUENCE [LARGE SCALE GENOMIC DNA]</scope>
    <source>
        <strain evidence="2 3">NPDC049574</strain>
    </source>
</reference>
<gene>
    <name evidence="2" type="ORF">AB0K40_05480</name>
</gene>
<evidence type="ECO:0000313" key="3">
    <source>
        <dbReference type="Proteomes" id="UP001552427"/>
    </source>
</evidence>
<evidence type="ECO:0000256" key="1">
    <source>
        <dbReference type="SAM" id="MobiDB-lite"/>
    </source>
</evidence>
<dbReference type="Proteomes" id="UP001552427">
    <property type="component" value="Unassembled WGS sequence"/>
</dbReference>
<evidence type="ECO:0000313" key="2">
    <source>
        <dbReference type="EMBL" id="MEV4284935.1"/>
    </source>
</evidence>
<feature type="compositionally biased region" description="Basic residues" evidence="1">
    <location>
        <begin position="164"/>
        <end position="175"/>
    </location>
</feature>
<accession>A0ABV3GYB8</accession>
<comment type="caution">
    <text evidence="2">The sequence shown here is derived from an EMBL/GenBank/DDBJ whole genome shotgun (WGS) entry which is preliminary data.</text>
</comment>
<sequence length="175" mass="19177">MPLNDMKEHYSDIAGYFSETLCITWCEGLTLDEVAVVFGSGPDTGLRYDLVEAENAGHEAREEAGGVACSAIAGQLGSWLVVVEPDYGDTGSDHETLRALSAKGKALNVYSGVNSHSLDYYVNAQPLTVLQFIEWGEEPFHRQGEQPHLLDDLVGDFSASGPRTSRRSRWRWPSG</sequence>